<comment type="similarity">
    <text evidence="3">Belongs to the Integrator subunit 8 family.</text>
</comment>
<dbReference type="GO" id="GO:0034472">
    <property type="term" value="P:snRNA 3'-end processing"/>
    <property type="evidence" value="ECO:0007669"/>
    <property type="project" value="InterPro"/>
</dbReference>
<evidence type="ECO:0000256" key="4">
    <source>
        <dbReference type="ARBA" id="ARBA00022454"/>
    </source>
</evidence>
<comment type="caution">
    <text evidence="7">The sequence shown here is derived from an EMBL/GenBank/DDBJ whole genome shotgun (WGS) entry which is preliminary data.</text>
</comment>
<evidence type="ECO:0000256" key="5">
    <source>
        <dbReference type="ARBA" id="ARBA00023242"/>
    </source>
</evidence>
<organism evidence="7 8">
    <name type="scientific">Owenia fusiformis</name>
    <name type="common">Polychaete worm</name>
    <dbReference type="NCBI Taxonomy" id="6347"/>
    <lineage>
        <taxon>Eukaryota</taxon>
        <taxon>Metazoa</taxon>
        <taxon>Spiralia</taxon>
        <taxon>Lophotrochozoa</taxon>
        <taxon>Annelida</taxon>
        <taxon>Polychaeta</taxon>
        <taxon>Sedentaria</taxon>
        <taxon>Canalipalpata</taxon>
        <taxon>Sabellida</taxon>
        <taxon>Oweniida</taxon>
        <taxon>Oweniidae</taxon>
        <taxon>Owenia</taxon>
    </lineage>
</organism>
<sequence>MAEMEQENALDDSQLVNKPMWFEFVLNEELLEQHLAQNPPDPSATALIQQFLNQAEISQKLAKDDKEGAAKQQGQDNNTVENEDGGDVEKRLRRIHTLKLLAMKSAAYLKWDLSILQDKLPLMVVQAVLLELLCCTLNDDWEVTKHTTLDYTSIPDEAWFALQLYHRCCVQCVIQESFPHRQTQSANIVLPGQPAVLPGQPDPATQLQEANSHVLIQIKEQLSISGQVLNMCLHNCRHLRVPTLQCFGAMSDSGSLFQWEKGDVLSKDQVQCQLLYDLGCLRFYEQNYTEAHELFTETKTLLDKISECPSSTGWEGQIERSRLEGYCTACHALNNMQAPEVKAKSSILEQIQQCKRLRTNDALVDLLLKDNETRELSRSYRQTLQDDLIYDRDVYISLYTCNTVHRLLDAEPQVCTHYMAMIHDFTSQQLAFLFKALDRAGRMATKDQKHHIRNFLRSVLSRLSVQTSEILPLLTQNNLMQYIENSDSLQILLAAESRPCFKPDTSLNHWETHSNEPGVLEKALLLSYDPAEIKAILQQLHPKLGWAVKGLNEKWKLHRELQAIFDSFPQGLNQSWCFIVVAKARQALQMKLYSKAKELLLTAEKTIKEFSYKLVKLIRWEVLLADLLYYQRHGTVMEGVAKPELLKKAKACVTAYRLESDIKPGLETMTYSLAFLLCVEEWEYICHATNTTNEYIQFARAVAETCKELPDIQNARKPSRNLWDTVVQLYSGTGGQKSMEQLSQHSFLTFALKIQGSLCLRVLLSCVTKLYSIVKDTTCEISCEYISLWPTALPTSGGINQSALGDGVWRLMDHSIETSPNNAQLLRTKADIHYACQQYMAAVQSYLEAGAVSSHYFSQPVPLNIYNDALYRRLIKCCSNLNNHTQVIVLCQLLDDVDYSLAFKSAQEKGTCDAMDTYYDFIWDITILEYLANLHHNRGEEDKQQIALKAISCYELNSSNTEEILHQAVEKRKLKFLRTLANQYCRDNSS</sequence>
<dbReference type="Proteomes" id="UP000749559">
    <property type="component" value="Unassembled WGS sequence"/>
</dbReference>
<evidence type="ECO:0000256" key="2">
    <source>
        <dbReference type="ARBA" id="ARBA00004286"/>
    </source>
</evidence>
<comment type="subcellular location">
    <subcellularLocation>
        <location evidence="2">Chromosome</location>
    </subcellularLocation>
    <subcellularLocation>
        <location evidence="1">Nucleus</location>
    </subcellularLocation>
</comment>
<keyword evidence="4" id="KW-0158">Chromosome</keyword>
<dbReference type="InterPro" id="IPR038751">
    <property type="entry name" value="INTS8"/>
</dbReference>
<gene>
    <name evidence="7" type="ORF">OFUS_LOCUS22868</name>
</gene>
<accession>A0A8J1TDY6</accession>
<evidence type="ECO:0000259" key="6">
    <source>
        <dbReference type="Pfam" id="PF25756"/>
    </source>
</evidence>
<dbReference type="EMBL" id="CAIIXF020000011">
    <property type="protein sequence ID" value="CAH1798777.1"/>
    <property type="molecule type" value="Genomic_DNA"/>
</dbReference>
<evidence type="ECO:0000313" key="7">
    <source>
        <dbReference type="EMBL" id="CAH1798777.1"/>
    </source>
</evidence>
<dbReference type="AlphaFoldDB" id="A0A8J1TDY6"/>
<keyword evidence="5" id="KW-0539">Nucleus</keyword>
<reference evidence="7" key="1">
    <citation type="submission" date="2022-03" db="EMBL/GenBank/DDBJ databases">
        <authorList>
            <person name="Martin C."/>
        </authorList>
    </citation>
    <scope>NUCLEOTIDE SEQUENCE</scope>
</reference>
<dbReference type="GO" id="GO:0005694">
    <property type="term" value="C:chromosome"/>
    <property type="evidence" value="ECO:0007669"/>
    <property type="project" value="UniProtKB-SubCell"/>
</dbReference>
<dbReference type="PANTHER" id="PTHR13350:SF1">
    <property type="entry name" value="INTEGRATOR COMPLEX SUBUNIT 8"/>
    <property type="match status" value="1"/>
</dbReference>
<feature type="domain" description="INTS8 TPR repeats" evidence="6">
    <location>
        <begin position="517"/>
        <end position="984"/>
    </location>
</feature>
<keyword evidence="8" id="KW-1185">Reference proteome</keyword>
<dbReference type="PANTHER" id="PTHR13350">
    <property type="entry name" value="INTEGRATOR COMPLEX SUBUNIT 8"/>
    <property type="match status" value="1"/>
</dbReference>
<evidence type="ECO:0000313" key="8">
    <source>
        <dbReference type="Proteomes" id="UP000749559"/>
    </source>
</evidence>
<evidence type="ECO:0000256" key="1">
    <source>
        <dbReference type="ARBA" id="ARBA00004123"/>
    </source>
</evidence>
<dbReference type="Pfam" id="PF25756">
    <property type="entry name" value="TPR_INTS8"/>
    <property type="match status" value="1"/>
</dbReference>
<dbReference type="OrthoDB" id="64340at2759"/>
<dbReference type="GO" id="GO:0032039">
    <property type="term" value="C:integrator complex"/>
    <property type="evidence" value="ECO:0007669"/>
    <property type="project" value="TreeGrafter"/>
</dbReference>
<protein>
    <recommendedName>
        <fullName evidence="6">INTS8 TPR repeats domain-containing protein</fullName>
    </recommendedName>
</protein>
<name>A0A8J1TDY6_OWEFU</name>
<proteinExistence type="inferred from homology"/>
<evidence type="ECO:0000256" key="3">
    <source>
        <dbReference type="ARBA" id="ARBA00007147"/>
    </source>
</evidence>
<dbReference type="InterPro" id="IPR057980">
    <property type="entry name" value="TPR_INTS8"/>
</dbReference>